<dbReference type="EMBL" id="BSSD01000010">
    <property type="protein sequence ID" value="GLW94785.1"/>
    <property type="molecule type" value="Genomic_DNA"/>
</dbReference>
<dbReference type="AlphaFoldDB" id="A0A9W6QRJ3"/>
<keyword evidence="2" id="KW-1185">Reference proteome</keyword>
<protein>
    <submittedName>
        <fullName evidence="1">Uncharacterized protein</fullName>
    </submittedName>
</protein>
<evidence type="ECO:0000313" key="2">
    <source>
        <dbReference type="Proteomes" id="UP001165042"/>
    </source>
</evidence>
<dbReference type="Proteomes" id="UP001165042">
    <property type="component" value="Unassembled WGS sequence"/>
</dbReference>
<accession>A0A9W6QRJ3</accession>
<reference evidence="1" key="1">
    <citation type="submission" date="2023-02" db="EMBL/GenBank/DDBJ databases">
        <title>Actinokineospora globicatena NBRC 15670.</title>
        <authorList>
            <person name="Ichikawa N."/>
            <person name="Sato H."/>
            <person name="Tonouchi N."/>
        </authorList>
    </citation>
    <scope>NUCLEOTIDE SEQUENCE</scope>
    <source>
        <strain evidence="1">NBRC 15670</strain>
    </source>
</reference>
<evidence type="ECO:0000313" key="1">
    <source>
        <dbReference type="EMBL" id="GLW94785.1"/>
    </source>
</evidence>
<dbReference type="RefSeq" id="WP_285612737.1">
    <property type="nucleotide sequence ID" value="NZ_BSSD01000010.1"/>
</dbReference>
<dbReference type="InterPro" id="IPR045633">
    <property type="entry name" value="DUF6414"/>
</dbReference>
<proteinExistence type="predicted"/>
<comment type="caution">
    <text evidence="1">The sequence shown here is derived from an EMBL/GenBank/DDBJ whole genome shotgun (WGS) entry which is preliminary data.</text>
</comment>
<dbReference type="Pfam" id="PF19952">
    <property type="entry name" value="DUF6414"/>
    <property type="match status" value="1"/>
</dbReference>
<gene>
    <name evidence="1" type="ORF">Aglo03_56010</name>
</gene>
<sequence>MTGVFRDFLYLDERTTNSYLSSVEGGVYDEEDRHIKVDGPGSTPEGAAVSLEAMATSDSRRRVLRQTAAAKFARLYHHIADHEQVHKVRSGEPMNGFALDDDDFCEIKGTVEIPQLVAAVMNAEKYQAIGNMVKIFEGLGLATNVTNTEAMGQLEALVQAREAIGDKVSVLLNVATGFPRVVLPLRTDVIGDRFDELEGRVTVFGRVSEVLPRGGTYSLIQIPGQAGMSRQQRRKVDRERGGNTDGIVKGPLLVLHILAIYR</sequence>
<organism evidence="1 2">
    <name type="scientific">Actinokineospora globicatena</name>
    <dbReference type="NCBI Taxonomy" id="103729"/>
    <lineage>
        <taxon>Bacteria</taxon>
        <taxon>Bacillati</taxon>
        <taxon>Actinomycetota</taxon>
        <taxon>Actinomycetes</taxon>
        <taxon>Pseudonocardiales</taxon>
        <taxon>Pseudonocardiaceae</taxon>
        <taxon>Actinokineospora</taxon>
    </lineage>
</organism>
<name>A0A9W6QRJ3_9PSEU</name>